<dbReference type="GO" id="GO:0080019">
    <property type="term" value="F:alcohol-forming very long-chain fatty acyl-CoA reductase activity"/>
    <property type="evidence" value="ECO:0007669"/>
    <property type="project" value="InterPro"/>
</dbReference>
<dbReference type="InterPro" id="IPR033640">
    <property type="entry name" value="FAR_C"/>
</dbReference>
<proteinExistence type="inferred from homology"/>
<dbReference type="InterPro" id="IPR036291">
    <property type="entry name" value="NAD(P)-bd_dom_sf"/>
</dbReference>
<feature type="transmembrane region" description="Helical" evidence="4">
    <location>
        <begin position="379"/>
        <end position="402"/>
    </location>
</feature>
<feature type="domain" description="Thioester reductase (TE)" evidence="6">
    <location>
        <begin position="40"/>
        <end position="315"/>
    </location>
</feature>
<dbReference type="OrthoDB" id="429813at2759"/>
<dbReference type="KEGG" id="sliu:111354672"/>
<comment type="catalytic activity">
    <reaction evidence="4">
        <text>a long-chain fatty acyl-CoA + 2 NADPH + 2 H(+) = a long-chain primary fatty alcohol + 2 NADP(+) + CoA</text>
        <dbReference type="Rhea" id="RHEA:52716"/>
        <dbReference type="ChEBI" id="CHEBI:15378"/>
        <dbReference type="ChEBI" id="CHEBI:57287"/>
        <dbReference type="ChEBI" id="CHEBI:57783"/>
        <dbReference type="ChEBI" id="CHEBI:58349"/>
        <dbReference type="ChEBI" id="CHEBI:77396"/>
        <dbReference type="ChEBI" id="CHEBI:83139"/>
        <dbReference type="EC" id="1.2.1.84"/>
    </reaction>
</comment>
<keyword evidence="3 4" id="KW-0443">Lipid metabolism</keyword>
<dbReference type="EC" id="1.2.1.84" evidence="4"/>
<keyword evidence="4" id="KW-0521">NADP</keyword>
<dbReference type="InterPro" id="IPR026055">
    <property type="entry name" value="FAR"/>
</dbReference>
<dbReference type="GO" id="GO:0035336">
    <property type="term" value="P:long-chain fatty-acyl-CoA metabolic process"/>
    <property type="evidence" value="ECO:0007669"/>
    <property type="project" value="TreeGrafter"/>
</dbReference>
<dbReference type="CDD" id="cd05236">
    <property type="entry name" value="FAR-N_SDR_e"/>
    <property type="match status" value="1"/>
</dbReference>
<dbReference type="GeneID" id="111354672"/>
<evidence type="ECO:0000313" key="7">
    <source>
        <dbReference type="Proteomes" id="UP000301870"/>
    </source>
</evidence>
<feature type="domain" description="Fatty acyl-CoA reductase C-terminal" evidence="5">
    <location>
        <begin position="388"/>
        <end position="484"/>
    </location>
</feature>
<reference evidence="8" key="1">
    <citation type="submission" date="2025-08" db="UniProtKB">
        <authorList>
            <consortium name="RefSeq"/>
        </authorList>
    </citation>
    <scope>IDENTIFICATION</scope>
    <source>
        <strain evidence="8">Ishihara</strain>
        <tissue evidence="8">Whole body</tissue>
    </source>
</reference>
<dbReference type="GO" id="GO:0005777">
    <property type="term" value="C:peroxisome"/>
    <property type="evidence" value="ECO:0007669"/>
    <property type="project" value="TreeGrafter"/>
</dbReference>
<keyword evidence="4" id="KW-0472">Membrane</keyword>
<evidence type="ECO:0000256" key="4">
    <source>
        <dbReference type="RuleBase" id="RU363097"/>
    </source>
</evidence>
<feature type="transmembrane region" description="Helical" evidence="4">
    <location>
        <begin position="499"/>
        <end position="522"/>
    </location>
</feature>
<organism evidence="7 8">
    <name type="scientific">Spodoptera litura</name>
    <name type="common">Asian cotton leafworm</name>
    <dbReference type="NCBI Taxonomy" id="69820"/>
    <lineage>
        <taxon>Eukaryota</taxon>
        <taxon>Metazoa</taxon>
        <taxon>Ecdysozoa</taxon>
        <taxon>Arthropoda</taxon>
        <taxon>Hexapoda</taxon>
        <taxon>Insecta</taxon>
        <taxon>Pterygota</taxon>
        <taxon>Neoptera</taxon>
        <taxon>Endopterygota</taxon>
        <taxon>Lepidoptera</taxon>
        <taxon>Glossata</taxon>
        <taxon>Ditrysia</taxon>
        <taxon>Noctuoidea</taxon>
        <taxon>Noctuidae</taxon>
        <taxon>Amphipyrinae</taxon>
        <taxon>Spodoptera</taxon>
    </lineage>
</organism>
<keyword evidence="2 4" id="KW-0444">Lipid biosynthesis</keyword>
<evidence type="ECO:0000256" key="3">
    <source>
        <dbReference type="ARBA" id="ARBA00023098"/>
    </source>
</evidence>
<evidence type="ECO:0000256" key="2">
    <source>
        <dbReference type="ARBA" id="ARBA00022516"/>
    </source>
</evidence>
<dbReference type="PANTHER" id="PTHR11011:SF60">
    <property type="entry name" value="FATTY ACYL-COA REDUCTASE-RELATED"/>
    <property type="match status" value="1"/>
</dbReference>
<evidence type="ECO:0000256" key="1">
    <source>
        <dbReference type="ARBA" id="ARBA00005928"/>
    </source>
</evidence>
<sequence length="530" mass="60221">MDLAQEVEYKALASFEPVDKLMLQGSSDVQKFYSNEIVFLTGGSGFLGKQYIEKIFRSCAIQKMYVLIRPKKGKTIQDRIKLILSDPVFDKLRTVKPNFAEQIVPVEGDVADIRLGLSDKEWDVVAKDTSIIVHMAATIRFDSPIRVAVVTNVRGTREVISLAKDCKHIKSFIHVSTGFTHATASRIGTDLKEKFHPSPVSPAAIIGMVETMEDSRLDNITAELIKDWPNTYTFTKAIAEELIRTTAADLPVAIVKPPLVLTSYMEPSPGWADTSIMSGPCGVLIGVGLGLLRVFYLKSDLNLNIAPVDFVNNAIITASWDSIVNRPASDGIPIYTVSSTKCGIPWSYLANLTRSEELKHLACPKAVWYCYLLETQNNILYLFLFWLLHYIPAYVIDGICYVMGIKIKDIPSATKVYEKIYKVSKVFGYFMTNEWHFKDDNLVAMINRMSDEDKAIYNCDVNSINYKEYLKRMIVGLRKYIVKDGLVDSEKAYVKQKRLYYANWIFMILYIYVWFMIAFYMFKAVQYIVC</sequence>
<keyword evidence="7" id="KW-1185">Reference proteome</keyword>
<accession>A0A9J7E4H0</accession>
<gene>
    <name evidence="8" type="primary">LOC111354672</name>
</gene>
<dbReference type="PANTHER" id="PTHR11011">
    <property type="entry name" value="MALE STERILITY PROTEIN 2-RELATED"/>
    <property type="match status" value="1"/>
</dbReference>
<evidence type="ECO:0000259" key="5">
    <source>
        <dbReference type="Pfam" id="PF03015"/>
    </source>
</evidence>
<evidence type="ECO:0000313" key="8">
    <source>
        <dbReference type="RefSeq" id="XP_022823966.1"/>
    </source>
</evidence>
<dbReference type="Gene3D" id="3.40.50.720">
    <property type="entry name" value="NAD(P)-binding Rossmann-like Domain"/>
    <property type="match status" value="1"/>
</dbReference>
<protein>
    <recommendedName>
        <fullName evidence="4">Fatty acyl-CoA reductase</fullName>
        <ecNumber evidence="4">1.2.1.84</ecNumber>
    </recommendedName>
</protein>
<dbReference type="Pfam" id="PF07993">
    <property type="entry name" value="NAD_binding_4"/>
    <property type="match status" value="1"/>
</dbReference>
<dbReference type="SUPFAM" id="SSF51735">
    <property type="entry name" value="NAD(P)-binding Rossmann-fold domains"/>
    <property type="match status" value="1"/>
</dbReference>
<dbReference type="GO" id="GO:0102965">
    <property type="term" value="F:alcohol-forming long-chain fatty acyl-CoA reductase activity"/>
    <property type="evidence" value="ECO:0007669"/>
    <property type="project" value="UniProtKB-EC"/>
</dbReference>
<comment type="similarity">
    <text evidence="1 4">Belongs to the fatty acyl-CoA reductase family.</text>
</comment>
<dbReference type="RefSeq" id="XP_022823966.1">
    <property type="nucleotide sequence ID" value="XM_022968198.1"/>
</dbReference>
<dbReference type="InterPro" id="IPR013120">
    <property type="entry name" value="FAR_NAD-bd"/>
</dbReference>
<dbReference type="AlphaFoldDB" id="A0A9J7E4H0"/>
<keyword evidence="4" id="KW-0560">Oxidoreductase</keyword>
<evidence type="ECO:0000259" key="6">
    <source>
        <dbReference type="Pfam" id="PF07993"/>
    </source>
</evidence>
<dbReference type="Proteomes" id="UP000301870">
    <property type="component" value="Chromosome 19"/>
</dbReference>
<comment type="function">
    <text evidence="4">Catalyzes the reduction of fatty acyl-CoA to fatty alcohols.</text>
</comment>
<keyword evidence="4" id="KW-1133">Transmembrane helix</keyword>
<name>A0A9J7E4H0_SPOLT</name>
<keyword evidence="4" id="KW-0812">Transmembrane</keyword>
<dbReference type="CDD" id="cd09071">
    <property type="entry name" value="FAR_C"/>
    <property type="match status" value="1"/>
</dbReference>
<dbReference type="Pfam" id="PF03015">
    <property type="entry name" value="Sterile"/>
    <property type="match status" value="1"/>
</dbReference>